<keyword evidence="4" id="KW-1185">Reference proteome</keyword>
<keyword evidence="2" id="KW-1133">Transmembrane helix</keyword>
<accession>A0AAX4HS22</accession>
<organism evidence="3 4">
    <name type="scientific">Peredibacter starrii</name>
    <dbReference type="NCBI Taxonomy" id="28202"/>
    <lineage>
        <taxon>Bacteria</taxon>
        <taxon>Pseudomonadati</taxon>
        <taxon>Bdellovibrionota</taxon>
        <taxon>Bacteriovoracia</taxon>
        <taxon>Bacteriovoracales</taxon>
        <taxon>Bacteriovoracaceae</taxon>
        <taxon>Peredibacter</taxon>
    </lineage>
</organism>
<dbReference type="RefSeq" id="WP_321398109.1">
    <property type="nucleotide sequence ID" value="NZ_CP139487.1"/>
</dbReference>
<comment type="function">
    <text evidence="2">NDH-1 shuttles electrons from NADH, via FMN and iron-sulfur (Fe-S) centers, to quinones in the respiratory chain. Couples the redox reaction to proton translocation (for every two electrons transferred, four hydrogen ions are translocated across the cytoplasmic membrane), and thus conserves the redox energy in a proton gradient.</text>
</comment>
<proteinExistence type="inferred from homology"/>
<keyword evidence="2" id="KW-1003">Cell membrane</keyword>
<comment type="subcellular location">
    <subcellularLocation>
        <location evidence="2">Cell membrane</location>
        <topology evidence="2">Multi-pass membrane protein</topology>
    </subcellularLocation>
</comment>
<dbReference type="PANTHER" id="PTHR33269">
    <property type="entry name" value="NADH-UBIQUINONE OXIDOREDUCTASE CHAIN 6"/>
    <property type="match status" value="1"/>
</dbReference>
<keyword evidence="2" id="KW-0520">NAD</keyword>
<protein>
    <recommendedName>
        <fullName evidence="2">NADH-quinone oxidoreductase subunit J</fullName>
        <ecNumber evidence="2">7.1.1.-</ecNumber>
    </recommendedName>
</protein>
<feature type="transmembrane region" description="Helical" evidence="2">
    <location>
        <begin position="29"/>
        <end position="46"/>
    </location>
</feature>
<dbReference type="EC" id="7.1.1.-" evidence="2"/>
<dbReference type="GO" id="GO:0048038">
    <property type="term" value="F:quinone binding"/>
    <property type="evidence" value="ECO:0007669"/>
    <property type="project" value="UniProtKB-UniRule"/>
</dbReference>
<dbReference type="GO" id="GO:0008137">
    <property type="term" value="F:NADH dehydrogenase (ubiquinone) activity"/>
    <property type="evidence" value="ECO:0007669"/>
    <property type="project" value="UniProtKB-UniRule"/>
</dbReference>
<evidence type="ECO:0000256" key="1">
    <source>
        <dbReference type="ARBA" id="ARBA00005698"/>
    </source>
</evidence>
<dbReference type="Proteomes" id="UP001324634">
    <property type="component" value="Chromosome"/>
</dbReference>
<comment type="similarity">
    <text evidence="1 2">Belongs to the complex I subunit 6 family.</text>
</comment>
<feature type="transmembrane region" description="Helical" evidence="2">
    <location>
        <begin position="6"/>
        <end position="22"/>
    </location>
</feature>
<dbReference type="InterPro" id="IPR042106">
    <property type="entry name" value="Nuo/plastoQ_OxRdtase_6_NuoJ"/>
</dbReference>
<name>A0AAX4HS22_9BACT</name>
<dbReference type="EMBL" id="CP139487">
    <property type="protein sequence ID" value="WPU66171.1"/>
    <property type="molecule type" value="Genomic_DNA"/>
</dbReference>
<dbReference type="GO" id="GO:0005886">
    <property type="term" value="C:plasma membrane"/>
    <property type="evidence" value="ECO:0007669"/>
    <property type="project" value="UniProtKB-SubCell"/>
</dbReference>
<evidence type="ECO:0000313" key="4">
    <source>
        <dbReference type="Proteomes" id="UP001324634"/>
    </source>
</evidence>
<keyword evidence="2" id="KW-0874">Quinone</keyword>
<dbReference type="Gene3D" id="1.20.120.1200">
    <property type="entry name" value="NADH-ubiquinone/plastoquinone oxidoreductase chain 6, subunit NuoJ"/>
    <property type="match status" value="1"/>
</dbReference>
<dbReference type="Pfam" id="PF00499">
    <property type="entry name" value="Oxidored_q3"/>
    <property type="match status" value="1"/>
</dbReference>
<feature type="transmembrane region" description="Helical" evidence="2">
    <location>
        <begin position="147"/>
        <end position="169"/>
    </location>
</feature>
<keyword evidence="2" id="KW-0812">Transmembrane</keyword>
<evidence type="ECO:0000313" key="3">
    <source>
        <dbReference type="EMBL" id="WPU66171.1"/>
    </source>
</evidence>
<evidence type="ECO:0000256" key="2">
    <source>
        <dbReference type="RuleBase" id="RU004429"/>
    </source>
</evidence>
<feature type="transmembrane region" description="Helical" evidence="2">
    <location>
        <begin position="52"/>
        <end position="76"/>
    </location>
</feature>
<dbReference type="InterPro" id="IPR001457">
    <property type="entry name" value="NADH_UbQ/plastoQ_OxRdtase_su6"/>
</dbReference>
<gene>
    <name evidence="3" type="ORF">SOO65_05370</name>
</gene>
<dbReference type="KEGG" id="psti:SOO65_05370"/>
<keyword evidence="2" id="KW-0472">Membrane</keyword>
<reference evidence="3 4" key="1">
    <citation type="submission" date="2023-11" db="EMBL/GenBank/DDBJ databases">
        <title>Peredibacter starrii A3.12.</title>
        <authorList>
            <person name="Mitchell R.J."/>
        </authorList>
    </citation>
    <scope>NUCLEOTIDE SEQUENCE [LARGE SCALE GENOMIC DNA]</scope>
    <source>
        <strain evidence="3 4">A3.12</strain>
    </source>
</reference>
<dbReference type="AlphaFoldDB" id="A0AAX4HS22"/>
<comment type="catalytic activity">
    <reaction evidence="2">
        <text>a quinone + NADH + 5 H(+)(in) = a quinol + NAD(+) + 4 H(+)(out)</text>
        <dbReference type="Rhea" id="RHEA:57888"/>
        <dbReference type="ChEBI" id="CHEBI:15378"/>
        <dbReference type="ChEBI" id="CHEBI:24646"/>
        <dbReference type="ChEBI" id="CHEBI:57540"/>
        <dbReference type="ChEBI" id="CHEBI:57945"/>
        <dbReference type="ChEBI" id="CHEBI:132124"/>
    </reaction>
</comment>
<sequence length="174" mass="18668">MNPIILVLGVISAILAVNMLIAKNPITSAMSLLGILLMSAGIYAMIGEHFIATIQLVVYAGAIMVLFIFSIMLLNLSDSESELKRNPGIFAGAVALGLGLFGFIGYAINEHFLNHRNDVIPGQFTPDVINQLGGNSKVMAHSLFTQYYVSFEVITLALLVAVVGAVVLAKRKFD</sequence>
<feature type="transmembrane region" description="Helical" evidence="2">
    <location>
        <begin position="88"/>
        <end position="108"/>
    </location>
</feature>
<dbReference type="PANTHER" id="PTHR33269:SF17">
    <property type="entry name" value="NADH-UBIQUINONE OXIDOREDUCTASE CHAIN 6"/>
    <property type="match status" value="1"/>
</dbReference>